<dbReference type="GeneID" id="85475470"/>
<feature type="transmembrane region" description="Helical" evidence="1">
    <location>
        <begin position="12"/>
        <end position="29"/>
    </location>
</feature>
<gene>
    <name evidence="2" type="ORF">BDP81DRAFT_430449</name>
</gene>
<protein>
    <submittedName>
        <fullName evidence="2">Uncharacterized protein</fullName>
    </submittedName>
</protein>
<keyword evidence="1" id="KW-1133">Transmembrane helix</keyword>
<reference evidence="2" key="1">
    <citation type="submission" date="2021-06" db="EMBL/GenBank/DDBJ databases">
        <title>Comparative genomics, transcriptomics and evolutionary studies reveal genomic signatures of adaptation to plant cell wall in hemibiotrophic fungi.</title>
        <authorList>
            <consortium name="DOE Joint Genome Institute"/>
            <person name="Baroncelli R."/>
            <person name="Diaz J.F."/>
            <person name="Benocci T."/>
            <person name="Peng M."/>
            <person name="Battaglia E."/>
            <person name="Haridas S."/>
            <person name="Andreopoulos W."/>
            <person name="Labutti K."/>
            <person name="Pangilinan J."/>
            <person name="Floch G.L."/>
            <person name="Makela M.R."/>
            <person name="Henrissat B."/>
            <person name="Grigoriev I.V."/>
            <person name="Crouch J.A."/>
            <person name="De Vries R.P."/>
            <person name="Sukno S.A."/>
            <person name="Thon M.R."/>
        </authorList>
    </citation>
    <scope>NUCLEOTIDE SEQUENCE</scope>
    <source>
        <strain evidence="2">CBS 102054</strain>
    </source>
</reference>
<evidence type="ECO:0000313" key="3">
    <source>
        <dbReference type="Proteomes" id="UP001243989"/>
    </source>
</evidence>
<evidence type="ECO:0000313" key="2">
    <source>
        <dbReference type="EMBL" id="KAK1635859.1"/>
    </source>
</evidence>
<keyword evidence="3" id="KW-1185">Reference proteome</keyword>
<feature type="transmembrane region" description="Helical" evidence="1">
    <location>
        <begin position="49"/>
        <end position="76"/>
    </location>
</feature>
<proteinExistence type="predicted"/>
<keyword evidence="1" id="KW-0472">Membrane</keyword>
<dbReference type="AlphaFoldDB" id="A0AAJ0EEB8"/>
<keyword evidence="1" id="KW-0812">Transmembrane</keyword>
<comment type="caution">
    <text evidence="2">The sequence shown here is derived from an EMBL/GenBank/DDBJ whole genome shotgun (WGS) entry which is preliminary data.</text>
</comment>
<name>A0AAJ0EEB8_9PEZI</name>
<dbReference type="Proteomes" id="UP001243989">
    <property type="component" value="Unassembled WGS sequence"/>
</dbReference>
<accession>A0AAJ0EEB8</accession>
<organism evidence="2 3">
    <name type="scientific">Colletotrichum phormii</name>
    <dbReference type="NCBI Taxonomy" id="359342"/>
    <lineage>
        <taxon>Eukaryota</taxon>
        <taxon>Fungi</taxon>
        <taxon>Dikarya</taxon>
        <taxon>Ascomycota</taxon>
        <taxon>Pezizomycotina</taxon>
        <taxon>Sordariomycetes</taxon>
        <taxon>Hypocreomycetidae</taxon>
        <taxon>Glomerellales</taxon>
        <taxon>Glomerellaceae</taxon>
        <taxon>Colletotrichum</taxon>
        <taxon>Colletotrichum acutatum species complex</taxon>
    </lineage>
</organism>
<dbReference type="EMBL" id="JAHMHQ010000012">
    <property type="protein sequence ID" value="KAK1635859.1"/>
    <property type="molecule type" value="Genomic_DNA"/>
</dbReference>
<evidence type="ECO:0000256" key="1">
    <source>
        <dbReference type="SAM" id="Phobius"/>
    </source>
</evidence>
<sequence>MAYSRFLIMISRFYQVWWATAFFLWRALIHSVDFALLSVWVSPPSSQLIWITVDFSTFPFTFIFSFLFLISCFNIYDFSLSSGLVYH</sequence>
<dbReference type="RefSeq" id="XP_060444466.1">
    <property type="nucleotide sequence ID" value="XM_060590608.1"/>
</dbReference>